<dbReference type="SUPFAM" id="SSF48726">
    <property type="entry name" value="Immunoglobulin"/>
    <property type="match status" value="1"/>
</dbReference>
<dbReference type="Gene3D" id="2.60.40.10">
    <property type="entry name" value="Immunoglobulins"/>
    <property type="match status" value="1"/>
</dbReference>
<protein>
    <recommendedName>
        <fullName evidence="4">Ig-like domain-containing protein</fullName>
    </recommendedName>
</protein>
<feature type="region of interest" description="Disordered" evidence="1">
    <location>
        <begin position="1"/>
        <end position="56"/>
    </location>
</feature>
<sequence>MPLRLSDGDAEHLDKTVPAPRWPPSHDPDHGPKSNPIKQPHVAAPHGMKGGVGGGQGPLNEVNLQLAFENALGHILHDWDATVTWTANSTDLDASHLNGSRLVLRSVDLSHSGQYTCYEGPSWHVKYRVNLRVGWSFCAALEVVRESVSAHKELVAHKCQRVELDCVPEEIQP</sequence>
<proteinExistence type="predicted"/>
<accession>A0A9Q0Y1P2</accession>
<keyword evidence="3" id="KW-1185">Reference proteome</keyword>
<comment type="caution">
    <text evidence="2">The sequence shown here is derived from an EMBL/GenBank/DDBJ whole genome shotgun (WGS) entry which is preliminary data.</text>
</comment>
<dbReference type="CDD" id="cd00096">
    <property type="entry name" value="Ig"/>
    <property type="match status" value="1"/>
</dbReference>
<dbReference type="InterPro" id="IPR036179">
    <property type="entry name" value="Ig-like_dom_sf"/>
</dbReference>
<dbReference type="AlphaFoldDB" id="A0A9Q0Y1P2"/>
<evidence type="ECO:0000256" key="1">
    <source>
        <dbReference type="SAM" id="MobiDB-lite"/>
    </source>
</evidence>
<dbReference type="Proteomes" id="UP001142489">
    <property type="component" value="Unassembled WGS sequence"/>
</dbReference>
<name>A0A9Q0Y1P2_9SAUR</name>
<dbReference type="InterPro" id="IPR013783">
    <property type="entry name" value="Ig-like_fold"/>
</dbReference>
<organism evidence="2 3">
    <name type="scientific">Phrynocephalus forsythii</name>
    <dbReference type="NCBI Taxonomy" id="171643"/>
    <lineage>
        <taxon>Eukaryota</taxon>
        <taxon>Metazoa</taxon>
        <taxon>Chordata</taxon>
        <taxon>Craniata</taxon>
        <taxon>Vertebrata</taxon>
        <taxon>Euteleostomi</taxon>
        <taxon>Lepidosauria</taxon>
        <taxon>Squamata</taxon>
        <taxon>Bifurcata</taxon>
        <taxon>Unidentata</taxon>
        <taxon>Episquamata</taxon>
        <taxon>Toxicofera</taxon>
        <taxon>Iguania</taxon>
        <taxon>Acrodonta</taxon>
        <taxon>Agamidae</taxon>
        <taxon>Agaminae</taxon>
        <taxon>Phrynocephalus</taxon>
    </lineage>
</organism>
<reference evidence="2" key="1">
    <citation type="journal article" date="2023" name="DNA Res.">
        <title>Chromosome-level genome assembly of Phrynocephalus forsythii using third-generation DNA sequencing and Hi-C analysis.</title>
        <authorList>
            <person name="Qi Y."/>
            <person name="Zhao W."/>
            <person name="Zhao Y."/>
            <person name="Niu C."/>
            <person name="Cao S."/>
            <person name="Zhang Y."/>
        </authorList>
    </citation>
    <scope>NUCLEOTIDE SEQUENCE</scope>
    <source>
        <tissue evidence="2">Muscle</tissue>
    </source>
</reference>
<evidence type="ECO:0000313" key="2">
    <source>
        <dbReference type="EMBL" id="KAJ7335128.1"/>
    </source>
</evidence>
<evidence type="ECO:0008006" key="4">
    <source>
        <dbReference type="Google" id="ProtNLM"/>
    </source>
</evidence>
<evidence type="ECO:0000313" key="3">
    <source>
        <dbReference type="Proteomes" id="UP001142489"/>
    </source>
</evidence>
<dbReference type="OrthoDB" id="9047341at2759"/>
<dbReference type="EMBL" id="JAPFRF010000004">
    <property type="protein sequence ID" value="KAJ7335128.1"/>
    <property type="molecule type" value="Genomic_DNA"/>
</dbReference>
<feature type="compositionally biased region" description="Basic and acidic residues" evidence="1">
    <location>
        <begin position="1"/>
        <end position="15"/>
    </location>
</feature>
<gene>
    <name evidence="2" type="ORF">JRQ81_013069</name>
</gene>